<reference evidence="1" key="1">
    <citation type="journal article" date="2020" name="mSystems">
        <title>Genome- and Community-Level Interaction Insights into Carbon Utilization and Element Cycling Functions of Hydrothermarchaeota in Hydrothermal Sediment.</title>
        <authorList>
            <person name="Zhou Z."/>
            <person name="Liu Y."/>
            <person name="Xu W."/>
            <person name="Pan J."/>
            <person name="Luo Z.H."/>
            <person name="Li M."/>
        </authorList>
    </citation>
    <scope>NUCLEOTIDE SEQUENCE [LARGE SCALE GENOMIC DNA]</scope>
    <source>
        <strain evidence="1">HyVt-346</strain>
    </source>
</reference>
<dbReference type="Proteomes" id="UP000886188">
    <property type="component" value="Unassembled WGS sequence"/>
</dbReference>
<name>A0A7V1CZ41_9GAMM</name>
<protein>
    <submittedName>
        <fullName evidence="1">Uncharacterized protein</fullName>
    </submittedName>
</protein>
<organism evidence="1">
    <name type="scientific">Pseudoalteromonas prydzensis</name>
    <dbReference type="NCBI Taxonomy" id="182141"/>
    <lineage>
        <taxon>Bacteria</taxon>
        <taxon>Pseudomonadati</taxon>
        <taxon>Pseudomonadota</taxon>
        <taxon>Gammaproteobacteria</taxon>
        <taxon>Alteromonadales</taxon>
        <taxon>Pseudoalteromonadaceae</taxon>
        <taxon>Pseudoalteromonas</taxon>
    </lineage>
</organism>
<dbReference type="AlphaFoldDB" id="A0A7V1CZ41"/>
<dbReference type="RefSeq" id="WP_304182231.1">
    <property type="nucleotide sequence ID" value="NZ_DRGM01000116.1"/>
</dbReference>
<gene>
    <name evidence="1" type="ORF">ENH88_10750</name>
</gene>
<evidence type="ECO:0000313" key="1">
    <source>
        <dbReference type="EMBL" id="HEA16902.1"/>
    </source>
</evidence>
<sequence>MSSVSVKSNLAIPFAIPLLVEFTLTGRAFKTKILIICHQLACNTEQDCQMLFAGALTTGMDAAIVLLLSGRRQQAGG</sequence>
<proteinExistence type="predicted"/>
<accession>A0A7V1CZ41</accession>
<dbReference type="EMBL" id="DRGM01000116">
    <property type="protein sequence ID" value="HEA16902.1"/>
    <property type="molecule type" value="Genomic_DNA"/>
</dbReference>
<comment type="caution">
    <text evidence="1">The sequence shown here is derived from an EMBL/GenBank/DDBJ whole genome shotgun (WGS) entry which is preliminary data.</text>
</comment>